<reference evidence="9 10" key="1">
    <citation type="journal article" date="2013" name="Curr. Biol.">
        <title>The Genome of the Foraminiferan Reticulomyxa filosa.</title>
        <authorList>
            <person name="Glockner G."/>
            <person name="Hulsmann N."/>
            <person name="Schleicher M."/>
            <person name="Noegel A.A."/>
            <person name="Eichinger L."/>
            <person name="Gallinger C."/>
            <person name="Pawlowski J."/>
            <person name="Sierra R."/>
            <person name="Euteneuer U."/>
            <person name="Pillet L."/>
            <person name="Moustafa A."/>
            <person name="Platzer M."/>
            <person name="Groth M."/>
            <person name="Szafranski K."/>
            <person name="Schliwa M."/>
        </authorList>
    </citation>
    <scope>NUCLEOTIDE SEQUENCE [LARGE SCALE GENOMIC DNA]</scope>
</reference>
<dbReference type="PANTHER" id="PTHR12271:SF40">
    <property type="entry name" value="POLY(A) RNA POLYMERASE GLD2"/>
    <property type="match status" value="1"/>
</dbReference>
<organism evidence="9 10">
    <name type="scientific">Reticulomyxa filosa</name>
    <dbReference type="NCBI Taxonomy" id="46433"/>
    <lineage>
        <taxon>Eukaryota</taxon>
        <taxon>Sar</taxon>
        <taxon>Rhizaria</taxon>
        <taxon>Retaria</taxon>
        <taxon>Foraminifera</taxon>
        <taxon>Monothalamids</taxon>
        <taxon>Reticulomyxidae</taxon>
        <taxon>Reticulomyxa</taxon>
    </lineage>
</organism>
<evidence type="ECO:0000256" key="3">
    <source>
        <dbReference type="ARBA" id="ARBA00022679"/>
    </source>
</evidence>
<dbReference type="InterPro" id="IPR002058">
    <property type="entry name" value="PAP_assoc"/>
</dbReference>
<dbReference type="SUPFAM" id="SSF81301">
    <property type="entry name" value="Nucleotidyltransferase"/>
    <property type="match status" value="2"/>
</dbReference>
<evidence type="ECO:0000256" key="2">
    <source>
        <dbReference type="ARBA" id="ARBA00001946"/>
    </source>
</evidence>
<feature type="region of interest" description="Disordered" evidence="6">
    <location>
        <begin position="226"/>
        <end position="247"/>
    </location>
</feature>
<dbReference type="GO" id="GO:0031123">
    <property type="term" value="P:RNA 3'-end processing"/>
    <property type="evidence" value="ECO:0007669"/>
    <property type="project" value="TreeGrafter"/>
</dbReference>
<keyword evidence="5" id="KW-0460">Magnesium</keyword>
<keyword evidence="10" id="KW-1185">Reference proteome</keyword>
<dbReference type="InterPro" id="IPR043519">
    <property type="entry name" value="NT_sf"/>
</dbReference>
<evidence type="ECO:0000256" key="6">
    <source>
        <dbReference type="SAM" id="MobiDB-lite"/>
    </source>
</evidence>
<dbReference type="AlphaFoldDB" id="X6NRD7"/>
<gene>
    <name evidence="9" type="ORF">RFI_08842</name>
</gene>
<dbReference type="Gene3D" id="3.30.460.10">
    <property type="entry name" value="Beta Polymerase, domain 2"/>
    <property type="match status" value="1"/>
</dbReference>
<dbReference type="InterPro" id="IPR002934">
    <property type="entry name" value="Polymerase_NTP_transf_dom"/>
</dbReference>
<comment type="cofactor">
    <cofactor evidence="1">
        <name>Mn(2+)</name>
        <dbReference type="ChEBI" id="CHEBI:29035"/>
    </cofactor>
</comment>
<dbReference type="GO" id="GO:0016779">
    <property type="term" value="F:nucleotidyltransferase activity"/>
    <property type="evidence" value="ECO:0007669"/>
    <property type="project" value="InterPro"/>
</dbReference>
<evidence type="ECO:0000313" key="10">
    <source>
        <dbReference type="Proteomes" id="UP000023152"/>
    </source>
</evidence>
<accession>X6NRD7</accession>
<name>X6NRD7_RETFI</name>
<keyword evidence="3" id="KW-0808">Transferase</keyword>
<evidence type="ECO:0000313" key="9">
    <source>
        <dbReference type="EMBL" id="ETO28289.1"/>
    </source>
</evidence>
<evidence type="ECO:0000259" key="8">
    <source>
        <dbReference type="Pfam" id="PF03828"/>
    </source>
</evidence>
<protein>
    <recommendedName>
        <fullName evidence="11">PAP-associated domain-containing protein</fullName>
    </recommendedName>
</protein>
<comment type="cofactor">
    <cofactor evidence="2">
        <name>Mg(2+)</name>
        <dbReference type="ChEBI" id="CHEBI:18420"/>
    </cofactor>
</comment>
<dbReference type="Proteomes" id="UP000023152">
    <property type="component" value="Unassembled WGS sequence"/>
</dbReference>
<dbReference type="PANTHER" id="PTHR12271">
    <property type="entry name" value="POLY A POLYMERASE CID PAP -RELATED"/>
    <property type="match status" value="1"/>
</dbReference>
<dbReference type="GO" id="GO:0046872">
    <property type="term" value="F:metal ion binding"/>
    <property type="evidence" value="ECO:0007669"/>
    <property type="project" value="UniProtKB-KW"/>
</dbReference>
<dbReference type="Pfam" id="PF01909">
    <property type="entry name" value="NTP_transf_2"/>
    <property type="match status" value="1"/>
</dbReference>
<proteinExistence type="predicted"/>
<dbReference type="SUPFAM" id="SSF81631">
    <property type="entry name" value="PAP/OAS1 substrate-binding domain"/>
    <property type="match status" value="1"/>
</dbReference>
<evidence type="ECO:0000256" key="1">
    <source>
        <dbReference type="ARBA" id="ARBA00001936"/>
    </source>
</evidence>
<evidence type="ECO:0000256" key="4">
    <source>
        <dbReference type="ARBA" id="ARBA00022723"/>
    </source>
</evidence>
<evidence type="ECO:0000259" key="7">
    <source>
        <dbReference type="Pfam" id="PF01909"/>
    </source>
</evidence>
<keyword evidence="4" id="KW-0479">Metal-binding</keyword>
<comment type="caution">
    <text evidence="9">The sequence shown here is derived from an EMBL/GenBank/DDBJ whole genome shotgun (WGS) entry which is preliminary data.</text>
</comment>
<sequence>MHNSFTNTKEDEGHSIDCDCDETICKGYLSQFPNVNDFPMQMTLSLSYVTKCSTNNSLFNVVNYQDNNYCHVVEIGLKFTCDNGLHECLEWFQNIPFPYSIRHNMWSINCINFSYPFDTILHMMQTYVPIQHTVLLDQVFARGIDKEIFRFWQNHNSQSKRSKASKAQFVSVLDDIAIEVFGHNTNFYKSFEDLYETSSGSEEIDESSNWGTNKSLHFSNRNKQYSNAHWRTSKHDEHTKNSKKSHKRIVVVGSSAQGLDLITSDIDCCLLIEGTDHYDRDSCIVCLTEFANFLKDVWILRSSLPQSKADLTKSRSGGNKQGLPNSRTSRENYFLFLSYQKCDKCKTTNQNIFLVHFVNQSKIFKLKKNMYKQNIAPKDNANIKKWKHEKKEDVKEYSETEQQDQDYKLNVTTLFNAKVPIIKLYDPITNVSCDVGILMSDNSIKTTNYLRQLLSSCRDPRPTMLLICIKYWSYKRRINDAYRGFMNSYGYVLLAIKYLQILQPPLLPVLEASYADHLNYNPYSDSSFSMKPVFGTIKPDECKKNSMYLTDLLHGFFEYYSYFDFGRGIVNVAEVGVSPKATTHPYLGNGSKEFNDEWNSFVNPIHFHSLVVEDPFDKDNNVAKNVDHINLGIIRQEIIRAKNMFVEGKHWADICAPKNDC</sequence>
<feature type="domain" description="Polymerase nucleotidyl transferase" evidence="7">
    <location>
        <begin position="245"/>
        <end position="275"/>
    </location>
</feature>
<dbReference type="Gene3D" id="1.10.1410.10">
    <property type="match status" value="1"/>
</dbReference>
<dbReference type="Pfam" id="PF03828">
    <property type="entry name" value="PAP_assoc"/>
    <property type="match status" value="1"/>
</dbReference>
<evidence type="ECO:0000256" key="5">
    <source>
        <dbReference type="ARBA" id="ARBA00022842"/>
    </source>
</evidence>
<feature type="domain" description="PAP-associated" evidence="8">
    <location>
        <begin position="549"/>
        <end position="620"/>
    </location>
</feature>
<dbReference type="OrthoDB" id="407432at2759"/>
<dbReference type="EMBL" id="ASPP01006748">
    <property type="protein sequence ID" value="ETO28289.1"/>
    <property type="molecule type" value="Genomic_DNA"/>
</dbReference>
<evidence type="ECO:0008006" key="11">
    <source>
        <dbReference type="Google" id="ProtNLM"/>
    </source>
</evidence>